<dbReference type="OMA" id="MTGRLKW"/>
<keyword evidence="6 7" id="KW-0472">Membrane</keyword>
<feature type="transmembrane region" description="Helical" evidence="7">
    <location>
        <begin position="278"/>
        <end position="299"/>
    </location>
</feature>
<feature type="transmembrane region" description="Helical" evidence="7">
    <location>
        <begin position="194"/>
        <end position="216"/>
    </location>
</feature>
<evidence type="ECO:0000256" key="5">
    <source>
        <dbReference type="ARBA" id="ARBA00022989"/>
    </source>
</evidence>
<evidence type="ECO:0008006" key="10">
    <source>
        <dbReference type="Google" id="ProtNLM"/>
    </source>
</evidence>
<evidence type="ECO:0000256" key="2">
    <source>
        <dbReference type="ARBA" id="ARBA00007015"/>
    </source>
</evidence>
<dbReference type="SUPFAM" id="SSF103473">
    <property type="entry name" value="MFS general substrate transporter"/>
    <property type="match status" value="1"/>
</dbReference>
<feature type="transmembrane region" description="Helical" evidence="7">
    <location>
        <begin position="222"/>
        <end position="240"/>
    </location>
</feature>
<accession>A0A4Y7KK06</accession>
<sequence length="506" mass="56097">MMEEEESPIVKGKAQEECLAVNGKVYEETEPKKGLCGLLSEPRDWFRMIAKDTHWSFVFGVVVVYGISQGLGGGIGKVASDYYWKDVQKVEPSESQIYSGITSVPWMVKPLWGLLTDVIPIFGYRRRPYFIIAGILGVFSMLLVSLHEQLHIVFALLSFTAGSAGAAIADVTLDACAAQNSILHPSLAADIQSLCGLCSSIGALLGFSISGFLVHLIGPKGVFGVLCIPASLVFLVGMVLDEPHIPSFSYTQVYRKLVDVNKSMFTTLRCGAVWRPCLYMYLSLALSLNIHEGMFYWYTDPKAGPAFSEENVGFIFSFGSVGSLLGVLLYQKVFKDYEFRGLLFWTQLLYALSGMLDLILLLRLNLAFGIPDDFFVVIDEGVSQMTGRLKWMPLLILSTKLCPPGIEGTFFALLMSIDNVGIFTSTWGGGFLLHFLKVTRLNFDNLWLAILIRNIMRLSPLILLFLVPKSDPSSPVLPIELLKTKESVKMQDEENIELVSLVRSTQ</sequence>
<dbReference type="GO" id="GO:0016020">
    <property type="term" value="C:membrane"/>
    <property type="evidence" value="ECO:0007669"/>
    <property type="project" value="UniProtKB-SubCell"/>
</dbReference>
<evidence type="ECO:0000313" key="9">
    <source>
        <dbReference type="Proteomes" id="UP000316621"/>
    </source>
</evidence>
<keyword evidence="5 7" id="KW-1133">Transmembrane helix</keyword>
<dbReference type="InterPro" id="IPR039309">
    <property type="entry name" value="BT1"/>
</dbReference>
<comment type="similarity">
    <text evidence="2">Belongs to the major facilitator superfamily. Folate-biopterin transporter (TC 2.A.71) family.</text>
</comment>
<keyword evidence="3" id="KW-0813">Transport</keyword>
<dbReference type="InterPro" id="IPR036259">
    <property type="entry name" value="MFS_trans_sf"/>
</dbReference>
<feature type="transmembrane region" description="Helical" evidence="7">
    <location>
        <begin position="152"/>
        <end position="173"/>
    </location>
</feature>
<gene>
    <name evidence="8" type="ORF">C5167_049163</name>
</gene>
<feature type="transmembrane region" description="Helical" evidence="7">
    <location>
        <begin position="410"/>
        <end position="433"/>
    </location>
</feature>
<feature type="transmembrane region" description="Helical" evidence="7">
    <location>
        <begin position="445"/>
        <end position="467"/>
    </location>
</feature>
<evidence type="ECO:0000256" key="6">
    <source>
        <dbReference type="ARBA" id="ARBA00023136"/>
    </source>
</evidence>
<name>A0A4Y7KK06_PAPSO</name>
<evidence type="ECO:0000256" key="1">
    <source>
        <dbReference type="ARBA" id="ARBA00004141"/>
    </source>
</evidence>
<feature type="transmembrane region" description="Helical" evidence="7">
    <location>
        <begin position="342"/>
        <end position="362"/>
    </location>
</feature>
<feature type="transmembrane region" description="Helical" evidence="7">
    <location>
        <begin position="128"/>
        <end position="146"/>
    </location>
</feature>
<evidence type="ECO:0000256" key="7">
    <source>
        <dbReference type="SAM" id="Phobius"/>
    </source>
</evidence>
<feature type="transmembrane region" description="Helical" evidence="7">
    <location>
        <begin position="311"/>
        <end position="330"/>
    </location>
</feature>
<organism evidence="8 9">
    <name type="scientific">Papaver somniferum</name>
    <name type="common">Opium poppy</name>
    <dbReference type="NCBI Taxonomy" id="3469"/>
    <lineage>
        <taxon>Eukaryota</taxon>
        <taxon>Viridiplantae</taxon>
        <taxon>Streptophyta</taxon>
        <taxon>Embryophyta</taxon>
        <taxon>Tracheophyta</taxon>
        <taxon>Spermatophyta</taxon>
        <taxon>Magnoliopsida</taxon>
        <taxon>Ranunculales</taxon>
        <taxon>Papaveraceae</taxon>
        <taxon>Papaveroideae</taxon>
        <taxon>Papaver</taxon>
    </lineage>
</organism>
<evidence type="ECO:0000256" key="4">
    <source>
        <dbReference type="ARBA" id="ARBA00022692"/>
    </source>
</evidence>
<evidence type="ECO:0000313" key="8">
    <source>
        <dbReference type="EMBL" id="RZC73683.1"/>
    </source>
</evidence>
<dbReference type="EMBL" id="CM010722">
    <property type="protein sequence ID" value="RZC73683.1"/>
    <property type="molecule type" value="Genomic_DNA"/>
</dbReference>
<dbReference type="Gene3D" id="1.20.1250.20">
    <property type="entry name" value="MFS general substrate transporter like domains"/>
    <property type="match status" value="1"/>
</dbReference>
<dbReference type="Pfam" id="PF03092">
    <property type="entry name" value="BT1"/>
    <property type="match status" value="1"/>
</dbReference>
<keyword evidence="4 7" id="KW-0812">Transmembrane</keyword>
<dbReference type="Gramene" id="RZC73683">
    <property type="protein sequence ID" value="RZC73683"/>
    <property type="gene ID" value="C5167_049163"/>
</dbReference>
<proteinExistence type="inferred from homology"/>
<dbReference type="AlphaFoldDB" id="A0A4Y7KK06"/>
<dbReference type="CDD" id="cd17484">
    <property type="entry name" value="MFS_FBT"/>
    <property type="match status" value="1"/>
</dbReference>
<evidence type="ECO:0000256" key="3">
    <source>
        <dbReference type="ARBA" id="ARBA00022448"/>
    </source>
</evidence>
<reference evidence="8 9" key="1">
    <citation type="journal article" date="2018" name="Science">
        <title>The opium poppy genome and morphinan production.</title>
        <authorList>
            <person name="Guo L."/>
            <person name="Winzer T."/>
            <person name="Yang X."/>
            <person name="Li Y."/>
            <person name="Ning Z."/>
            <person name="He Z."/>
            <person name="Teodor R."/>
            <person name="Lu Y."/>
            <person name="Bowser T.A."/>
            <person name="Graham I.A."/>
            <person name="Ye K."/>
        </authorList>
    </citation>
    <scope>NUCLEOTIDE SEQUENCE [LARGE SCALE GENOMIC DNA]</scope>
    <source>
        <strain evidence="9">cv. HN1</strain>
        <tissue evidence="8">Leaves</tissue>
    </source>
</reference>
<feature type="transmembrane region" description="Helical" evidence="7">
    <location>
        <begin position="55"/>
        <end position="76"/>
    </location>
</feature>
<dbReference type="PANTHER" id="PTHR31585:SF6">
    <property type="entry name" value="FOLATE-BIOPTERIN TRANSPORTER 2-RELATED"/>
    <property type="match status" value="1"/>
</dbReference>
<protein>
    <recommendedName>
        <fullName evidence="10">Folate-biopterin transporter 2</fullName>
    </recommendedName>
</protein>
<dbReference type="OrthoDB" id="754047at2759"/>
<keyword evidence="9" id="KW-1185">Reference proteome</keyword>
<dbReference type="Proteomes" id="UP000316621">
    <property type="component" value="Chromosome 8"/>
</dbReference>
<dbReference type="PANTHER" id="PTHR31585">
    <property type="entry name" value="FOLATE-BIOPTERIN TRANSPORTER 1, CHLOROPLASTIC"/>
    <property type="match status" value="1"/>
</dbReference>
<comment type="subcellular location">
    <subcellularLocation>
        <location evidence="1">Membrane</location>
        <topology evidence="1">Multi-pass membrane protein</topology>
    </subcellularLocation>
</comment>